<dbReference type="SUPFAM" id="SSF50630">
    <property type="entry name" value="Acid proteases"/>
    <property type="match status" value="1"/>
</dbReference>
<dbReference type="GO" id="GO:0004190">
    <property type="term" value="F:aspartic-type endopeptidase activity"/>
    <property type="evidence" value="ECO:0007669"/>
    <property type="project" value="InterPro"/>
</dbReference>
<dbReference type="CDD" id="cd01647">
    <property type="entry name" value="RT_LTR"/>
    <property type="match status" value="1"/>
</dbReference>
<evidence type="ECO:0000256" key="6">
    <source>
        <dbReference type="ARBA" id="ARBA00022801"/>
    </source>
</evidence>
<dbReference type="GO" id="GO:0003964">
    <property type="term" value="F:RNA-directed DNA polymerase activity"/>
    <property type="evidence" value="ECO:0007669"/>
    <property type="project" value="UniProtKB-KW"/>
</dbReference>
<dbReference type="Pfam" id="PF17919">
    <property type="entry name" value="RT_RNaseH_2"/>
    <property type="match status" value="1"/>
</dbReference>
<dbReference type="InterPro" id="IPR001584">
    <property type="entry name" value="Integrase_cat-core"/>
</dbReference>
<name>A0AAV3YT08_9GAST</name>
<gene>
    <name evidence="13" type="ORF">PoB_001277500</name>
</gene>
<keyword evidence="7" id="KW-0695">RNA-directed DNA polymerase</keyword>
<evidence type="ECO:0000313" key="14">
    <source>
        <dbReference type="Proteomes" id="UP000735302"/>
    </source>
</evidence>
<keyword evidence="4" id="KW-0540">Nuclease</keyword>
<feature type="region of interest" description="Disordered" evidence="9">
    <location>
        <begin position="22"/>
        <end position="42"/>
    </location>
</feature>
<dbReference type="Gene3D" id="2.30.110.10">
    <property type="entry name" value="Electron Transport, Fmn-binding Protein, Chain A"/>
    <property type="match status" value="1"/>
</dbReference>
<feature type="domain" description="Reverse transcriptase" evidence="11">
    <location>
        <begin position="575"/>
        <end position="752"/>
    </location>
</feature>
<dbReference type="GO" id="GO:0003676">
    <property type="term" value="F:nucleic acid binding"/>
    <property type="evidence" value="ECO:0007669"/>
    <property type="project" value="InterPro"/>
</dbReference>
<dbReference type="PROSITE" id="PS50175">
    <property type="entry name" value="ASP_PROT_RETROV"/>
    <property type="match status" value="1"/>
</dbReference>
<dbReference type="PANTHER" id="PTHR37984">
    <property type="entry name" value="PROTEIN CBG26694"/>
    <property type="match status" value="1"/>
</dbReference>
<dbReference type="PANTHER" id="PTHR37984:SF5">
    <property type="entry name" value="PROTEIN NYNRIN-LIKE"/>
    <property type="match status" value="1"/>
</dbReference>
<evidence type="ECO:0000256" key="1">
    <source>
        <dbReference type="ARBA" id="ARBA00022670"/>
    </source>
</evidence>
<keyword evidence="6" id="KW-0378">Hydrolase</keyword>
<dbReference type="InterPro" id="IPR000477">
    <property type="entry name" value="RT_dom"/>
</dbReference>
<evidence type="ECO:0000256" key="9">
    <source>
        <dbReference type="SAM" id="MobiDB-lite"/>
    </source>
</evidence>
<dbReference type="Pfam" id="PF00665">
    <property type="entry name" value="rve"/>
    <property type="match status" value="1"/>
</dbReference>
<keyword evidence="2" id="KW-0808">Transferase</keyword>
<dbReference type="Pfam" id="PF01613">
    <property type="entry name" value="Flavin_Reduct"/>
    <property type="match status" value="1"/>
</dbReference>
<dbReference type="InterPro" id="IPR041588">
    <property type="entry name" value="Integrase_H2C2"/>
</dbReference>
<dbReference type="Gene3D" id="3.30.70.270">
    <property type="match status" value="2"/>
</dbReference>
<evidence type="ECO:0000256" key="8">
    <source>
        <dbReference type="ARBA" id="ARBA00023268"/>
    </source>
</evidence>
<comment type="caution">
    <text evidence="13">The sequence shown here is derived from an EMBL/GenBank/DDBJ whole genome shotgun (WGS) entry which is preliminary data.</text>
</comment>
<dbReference type="FunFam" id="3.30.70.270:FF:000020">
    <property type="entry name" value="Transposon Tf2-6 polyprotein-like Protein"/>
    <property type="match status" value="1"/>
</dbReference>
<dbReference type="GO" id="GO:0006508">
    <property type="term" value="P:proteolysis"/>
    <property type="evidence" value="ECO:0007669"/>
    <property type="project" value="UniProtKB-KW"/>
</dbReference>
<dbReference type="Gene3D" id="1.10.340.70">
    <property type="match status" value="1"/>
</dbReference>
<dbReference type="Gene3D" id="2.40.70.10">
    <property type="entry name" value="Acid Proteases"/>
    <property type="match status" value="1"/>
</dbReference>
<keyword evidence="14" id="KW-1185">Reference proteome</keyword>
<dbReference type="InterPro" id="IPR041577">
    <property type="entry name" value="RT_RNaseH_2"/>
</dbReference>
<dbReference type="GO" id="GO:0015074">
    <property type="term" value="P:DNA integration"/>
    <property type="evidence" value="ECO:0007669"/>
    <property type="project" value="InterPro"/>
</dbReference>
<dbReference type="Gene3D" id="3.10.10.10">
    <property type="entry name" value="HIV Type 1 Reverse Transcriptase, subunit A, domain 1"/>
    <property type="match status" value="1"/>
</dbReference>
<dbReference type="FunFam" id="3.10.10.10:FF:000007">
    <property type="entry name" value="Retrovirus-related Pol polyprotein from transposon 17.6-like Protein"/>
    <property type="match status" value="1"/>
</dbReference>
<accession>A0AAV3YT08</accession>
<dbReference type="InterPro" id="IPR001995">
    <property type="entry name" value="Peptidase_A2_cat"/>
</dbReference>
<feature type="domain" description="Peptidase A2" evidence="10">
    <location>
        <begin position="424"/>
        <end position="497"/>
    </location>
</feature>
<dbReference type="Pfam" id="PF17921">
    <property type="entry name" value="Integrase_H2C2"/>
    <property type="match status" value="1"/>
</dbReference>
<dbReference type="InterPro" id="IPR043502">
    <property type="entry name" value="DNA/RNA_pol_sf"/>
</dbReference>
<evidence type="ECO:0000256" key="4">
    <source>
        <dbReference type="ARBA" id="ARBA00022722"/>
    </source>
</evidence>
<keyword evidence="3" id="KW-0548">Nucleotidyltransferase</keyword>
<evidence type="ECO:0000313" key="13">
    <source>
        <dbReference type="EMBL" id="GFN86269.1"/>
    </source>
</evidence>
<evidence type="ECO:0000256" key="2">
    <source>
        <dbReference type="ARBA" id="ARBA00022679"/>
    </source>
</evidence>
<dbReference type="InterPro" id="IPR021109">
    <property type="entry name" value="Peptidase_aspartic_dom_sf"/>
</dbReference>
<keyword evidence="8" id="KW-0511">Multifunctional enzyme</keyword>
<evidence type="ECO:0000259" key="10">
    <source>
        <dbReference type="PROSITE" id="PS50175"/>
    </source>
</evidence>
<dbReference type="InterPro" id="IPR036397">
    <property type="entry name" value="RNaseH_sf"/>
</dbReference>
<protein>
    <submittedName>
        <fullName evidence="13">Pol polyprotein</fullName>
    </submittedName>
</protein>
<dbReference type="InterPro" id="IPR012349">
    <property type="entry name" value="Split_barrel_FMN-bd"/>
</dbReference>
<dbReference type="SUPFAM" id="SSF50475">
    <property type="entry name" value="FMN-binding split barrel"/>
    <property type="match status" value="1"/>
</dbReference>
<dbReference type="GO" id="GO:0010181">
    <property type="term" value="F:FMN binding"/>
    <property type="evidence" value="ECO:0007669"/>
    <property type="project" value="InterPro"/>
</dbReference>
<dbReference type="Pfam" id="PF00078">
    <property type="entry name" value="RVT_1"/>
    <property type="match status" value="1"/>
</dbReference>
<organism evidence="13 14">
    <name type="scientific">Plakobranchus ocellatus</name>
    <dbReference type="NCBI Taxonomy" id="259542"/>
    <lineage>
        <taxon>Eukaryota</taxon>
        <taxon>Metazoa</taxon>
        <taxon>Spiralia</taxon>
        <taxon>Lophotrochozoa</taxon>
        <taxon>Mollusca</taxon>
        <taxon>Gastropoda</taxon>
        <taxon>Heterobranchia</taxon>
        <taxon>Euthyneura</taxon>
        <taxon>Panpulmonata</taxon>
        <taxon>Sacoglossa</taxon>
        <taxon>Placobranchoidea</taxon>
        <taxon>Plakobranchidae</taxon>
        <taxon>Plakobranchus</taxon>
    </lineage>
</organism>
<dbReference type="InterPro" id="IPR050951">
    <property type="entry name" value="Retrovirus_Pol_polyprotein"/>
</dbReference>
<dbReference type="Proteomes" id="UP000735302">
    <property type="component" value="Unassembled WGS sequence"/>
</dbReference>
<evidence type="ECO:0000256" key="3">
    <source>
        <dbReference type="ARBA" id="ARBA00022695"/>
    </source>
</evidence>
<dbReference type="PROSITE" id="PS50994">
    <property type="entry name" value="INTEGRASE"/>
    <property type="match status" value="1"/>
</dbReference>
<dbReference type="SUPFAM" id="SSF53098">
    <property type="entry name" value="Ribonuclease H-like"/>
    <property type="match status" value="1"/>
</dbReference>
<dbReference type="SUPFAM" id="SSF56672">
    <property type="entry name" value="DNA/RNA polymerases"/>
    <property type="match status" value="1"/>
</dbReference>
<evidence type="ECO:0000259" key="11">
    <source>
        <dbReference type="PROSITE" id="PS50878"/>
    </source>
</evidence>
<dbReference type="PROSITE" id="PS50878">
    <property type="entry name" value="RT_POL"/>
    <property type="match status" value="1"/>
</dbReference>
<proteinExistence type="predicted"/>
<dbReference type="InterPro" id="IPR002563">
    <property type="entry name" value="Flavin_Rdtase-like_dom"/>
</dbReference>
<feature type="region of interest" description="Disordered" evidence="9">
    <location>
        <begin position="438"/>
        <end position="459"/>
    </location>
</feature>
<feature type="compositionally biased region" description="Basic and acidic residues" evidence="9">
    <location>
        <begin position="25"/>
        <end position="42"/>
    </location>
</feature>
<evidence type="ECO:0000256" key="7">
    <source>
        <dbReference type="ARBA" id="ARBA00022918"/>
    </source>
</evidence>
<dbReference type="InterPro" id="IPR012337">
    <property type="entry name" value="RNaseH-like_sf"/>
</dbReference>
<dbReference type="GO" id="GO:0004519">
    <property type="term" value="F:endonuclease activity"/>
    <property type="evidence" value="ECO:0007669"/>
    <property type="project" value="UniProtKB-KW"/>
</dbReference>
<reference evidence="13 14" key="1">
    <citation type="journal article" date="2021" name="Elife">
        <title>Chloroplast acquisition without the gene transfer in kleptoplastic sea slugs, Plakobranchus ocellatus.</title>
        <authorList>
            <person name="Maeda T."/>
            <person name="Takahashi S."/>
            <person name="Yoshida T."/>
            <person name="Shimamura S."/>
            <person name="Takaki Y."/>
            <person name="Nagai Y."/>
            <person name="Toyoda A."/>
            <person name="Suzuki Y."/>
            <person name="Arimoto A."/>
            <person name="Ishii H."/>
            <person name="Satoh N."/>
            <person name="Nishiyama T."/>
            <person name="Hasebe M."/>
            <person name="Maruyama T."/>
            <person name="Minagawa J."/>
            <person name="Obokata J."/>
            <person name="Shigenobu S."/>
        </authorList>
    </citation>
    <scope>NUCLEOTIDE SEQUENCE [LARGE SCALE GENOMIC DNA]</scope>
</reference>
<evidence type="ECO:0000259" key="12">
    <source>
        <dbReference type="PROSITE" id="PS50994"/>
    </source>
</evidence>
<sequence>MLRTLSITYMVKTQVHLISTGLETPTKRKEAEKTSHTTDDHEVLLQKQRKQERSRLQLASKETSELFKLAMRKVPQQVIVVTTGLYQPESRSWLKRGVTCSTFSSVSFHPPIISFCLNQGSRMHNLMKTTKRFAVHILAEDQVRHGVHFSKPAADDVCQFENIPHVQGEEGLPVILGSLACLLCDSHSYHGVGDHTVWYGNVIGVSVSETLQEPLIYFTRKFRSVGDEIFLKAFEDATLPFEDWTHQAHLRMAWNYIKEHGKEGAVPYIKLGIQKFNEKNRDKIKTGYHETITMFFIHLVSGAVVRSVNANETFEDFLSHNRHLLNKDLLLEYYSRETLDQEAARNRENHQVAIENSRVDVRSIINPKSSFCYNLKFGPQARRCQPGSKFSSLLPSGNDNASVAAAGNPHQPNTFSVVDRLSGRSYLVDTGAEVSVYPTSVQERKSQPPSSTPTAANGTSIHTWGKRKVFLAIGQKGQYQHEFYLADVTRPILGADFFIKHGLAIDLQGKRLLSLDNMSILLRETKSPLTLSGLGFPLKHEYDSLLQQFPELLTPHFYQCNNKHGVEHHIITQGPPTHSRARRLDAWSSPLHMVPKADGNWRPCGDYRRLNASTDDDRYPLPHIQDFNNHLAGRKVFSKIDLIRGYHQIPMAPSSIPKTAVVTPFGLWEFLRMPFGLKNAAQSFQRLMDGILRDIPFAFVYLDDILVASLSSQEHAQHLEQLFKLLSANGLVINKTKCIFGAEELDFLGHHVSAIGIAPLPDRVAALRDSKPPQNRTGLQRFLGMINYYHRFLPGLAPILAPLHAQASGKGQSIEWSAECQASFDEVKEILATSVLLHHPLPDAPTSLTVDASSTAVGAQLEQRQGQSWVPLAFFSRKLSDAEKKYSAFDRELLASYSAVKHFRHFLEGRPFTLYTDHKPLTFALSSETDQSPRQTRHLAFIAEFTTDIRHIKGKFNVVADTLSRITTTSNAADTINLCPVSISHPVEVDWTDFAQLAKDQIQSGEMASYRTATTGLILKHIDIGPSTLFCDTSLGVTRPVLPVSWTRPVFNKIHGLSHPGVRHTQKAIAQRFVWHGMKRDIRQWCKECPACQASKIHRHTHSALTKRPQPSDRFRSLHVDLVGPLPESHGMTYLDRFTRWPEAVPLPDAQASTCATALLHHWVARFGVPEDITSDRGRQFTSALWTHLNNLLGINANTTTAYHPQANGMVERLHRQLKASLKARTTSSNWFDELPMVLLGIRSSWRVDPGCSPAELVYGSTLRIPGEFLQPHDARTVEPDLPFLRHLQQTMRSVQPPTPQFHGQPSVYVPANLAPAKFVYVRKDSHKHPLQRPYDGPYLVLNKSDKFFTVDI</sequence>
<feature type="domain" description="Integrase catalytic" evidence="12">
    <location>
        <begin position="1107"/>
        <end position="1274"/>
    </location>
</feature>
<keyword evidence="1" id="KW-0645">Protease</keyword>
<dbReference type="InterPro" id="IPR043128">
    <property type="entry name" value="Rev_trsase/Diguanyl_cyclase"/>
</dbReference>
<dbReference type="FunFam" id="3.30.420.10:FF:000032">
    <property type="entry name" value="Retrovirus-related Pol polyprotein from transposon 297-like Protein"/>
    <property type="match status" value="1"/>
</dbReference>
<dbReference type="CDD" id="cd09274">
    <property type="entry name" value="RNase_HI_RT_Ty3"/>
    <property type="match status" value="1"/>
</dbReference>
<keyword evidence="5" id="KW-0255">Endonuclease</keyword>
<dbReference type="Gene3D" id="3.30.420.10">
    <property type="entry name" value="Ribonuclease H-like superfamily/Ribonuclease H"/>
    <property type="match status" value="1"/>
</dbReference>
<dbReference type="SMART" id="SM00903">
    <property type="entry name" value="Flavin_Reduct"/>
    <property type="match status" value="1"/>
</dbReference>
<dbReference type="EMBL" id="BLXT01001503">
    <property type="protein sequence ID" value="GFN86269.1"/>
    <property type="molecule type" value="Genomic_DNA"/>
</dbReference>
<evidence type="ECO:0000256" key="5">
    <source>
        <dbReference type="ARBA" id="ARBA00022759"/>
    </source>
</evidence>